<accession>A0A0E9X1J5</accession>
<reference evidence="1" key="2">
    <citation type="journal article" date="2015" name="Fish Shellfish Immunol.">
        <title>Early steps in the European eel (Anguilla anguilla)-Vibrio vulnificus interaction in the gills: Role of the RtxA13 toxin.</title>
        <authorList>
            <person name="Callol A."/>
            <person name="Pajuelo D."/>
            <person name="Ebbesson L."/>
            <person name="Teles M."/>
            <person name="MacKenzie S."/>
            <person name="Amaro C."/>
        </authorList>
    </citation>
    <scope>NUCLEOTIDE SEQUENCE</scope>
</reference>
<protein>
    <submittedName>
        <fullName evidence="1">Uncharacterized protein</fullName>
    </submittedName>
</protein>
<dbReference type="AlphaFoldDB" id="A0A0E9X1J5"/>
<evidence type="ECO:0000313" key="1">
    <source>
        <dbReference type="EMBL" id="JAH96612.1"/>
    </source>
</evidence>
<organism evidence="1">
    <name type="scientific">Anguilla anguilla</name>
    <name type="common">European freshwater eel</name>
    <name type="synonym">Muraena anguilla</name>
    <dbReference type="NCBI Taxonomy" id="7936"/>
    <lineage>
        <taxon>Eukaryota</taxon>
        <taxon>Metazoa</taxon>
        <taxon>Chordata</taxon>
        <taxon>Craniata</taxon>
        <taxon>Vertebrata</taxon>
        <taxon>Euteleostomi</taxon>
        <taxon>Actinopterygii</taxon>
        <taxon>Neopterygii</taxon>
        <taxon>Teleostei</taxon>
        <taxon>Anguilliformes</taxon>
        <taxon>Anguillidae</taxon>
        <taxon>Anguilla</taxon>
    </lineage>
</organism>
<name>A0A0E9X1J5_ANGAN</name>
<sequence length="107" mass="12420">MVRVSDLRLGTLDGSENHLHAVSFWGDFRHFKWCLILIKNLLLLINMFNSVSSVFNVKCVQLICLLRCHSLIIQMFQVINRKETAIWSQAFIISTHQIGLYSRPFAL</sequence>
<reference evidence="1" key="1">
    <citation type="submission" date="2014-11" db="EMBL/GenBank/DDBJ databases">
        <authorList>
            <person name="Amaro Gonzalez C."/>
        </authorList>
    </citation>
    <scope>NUCLEOTIDE SEQUENCE</scope>
</reference>
<proteinExistence type="predicted"/>
<dbReference type="EMBL" id="GBXM01011965">
    <property type="protein sequence ID" value="JAH96612.1"/>
    <property type="molecule type" value="Transcribed_RNA"/>
</dbReference>